<reference evidence="2" key="1">
    <citation type="journal article" date="2022" name="IScience">
        <title>Evolution of zygomycete secretomes and the origins of terrestrial fungal ecologies.</title>
        <authorList>
            <person name="Chang Y."/>
            <person name="Wang Y."/>
            <person name="Mondo S."/>
            <person name="Ahrendt S."/>
            <person name="Andreopoulos W."/>
            <person name="Barry K."/>
            <person name="Beard J."/>
            <person name="Benny G.L."/>
            <person name="Blankenship S."/>
            <person name="Bonito G."/>
            <person name="Cuomo C."/>
            <person name="Desiro A."/>
            <person name="Gervers K.A."/>
            <person name="Hundley H."/>
            <person name="Kuo A."/>
            <person name="LaButti K."/>
            <person name="Lang B.F."/>
            <person name="Lipzen A."/>
            <person name="O'Donnell K."/>
            <person name="Pangilinan J."/>
            <person name="Reynolds N."/>
            <person name="Sandor L."/>
            <person name="Smith M.E."/>
            <person name="Tsang A."/>
            <person name="Grigoriev I.V."/>
            <person name="Stajich J.E."/>
            <person name="Spatafora J.W."/>
        </authorList>
    </citation>
    <scope>NUCLEOTIDE SEQUENCE</scope>
    <source>
        <strain evidence="2">RSA 2281</strain>
    </source>
</reference>
<evidence type="ECO:0000313" key="2">
    <source>
        <dbReference type="EMBL" id="KAI9255133.1"/>
    </source>
</evidence>
<keyword evidence="3" id="KW-1185">Reference proteome</keyword>
<keyword evidence="1" id="KW-1133">Transmembrane helix</keyword>
<feature type="transmembrane region" description="Helical" evidence="1">
    <location>
        <begin position="99"/>
        <end position="119"/>
    </location>
</feature>
<organism evidence="2 3">
    <name type="scientific">Phascolomyces articulosus</name>
    <dbReference type="NCBI Taxonomy" id="60185"/>
    <lineage>
        <taxon>Eukaryota</taxon>
        <taxon>Fungi</taxon>
        <taxon>Fungi incertae sedis</taxon>
        <taxon>Mucoromycota</taxon>
        <taxon>Mucoromycotina</taxon>
        <taxon>Mucoromycetes</taxon>
        <taxon>Mucorales</taxon>
        <taxon>Lichtheimiaceae</taxon>
        <taxon>Phascolomyces</taxon>
    </lineage>
</organism>
<sequence>MYKLHTLERIVTLAQFRYIKLLLGYKFTYWTGGRCISRIVYMYGPQLKACHIGTRHISDDYCECLCHPFYSVLCLYVFSISYSNSIMKYLRLTPPFRAFGNFLLSGNMYAMSGISIIGWERVYLFPLLTTPSFTI</sequence>
<accession>A0AAD5JUU9</accession>
<dbReference type="EMBL" id="JAIXMP010000023">
    <property type="protein sequence ID" value="KAI9255133.1"/>
    <property type="molecule type" value="Genomic_DNA"/>
</dbReference>
<dbReference type="Proteomes" id="UP001209540">
    <property type="component" value="Unassembled WGS sequence"/>
</dbReference>
<evidence type="ECO:0000256" key="1">
    <source>
        <dbReference type="SAM" id="Phobius"/>
    </source>
</evidence>
<protein>
    <submittedName>
        <fullName evidence="2">Uncharacterized protein</fullName>
    </submittedName>
</protein>
<dbReference type="AlphaFoldDB" id="A0AAD5JUU9"/>
<name>A0AAD5JUU9_9FUNG</name>
<keyword evidence="1" id="KW-0812">Transmembrane</keyword>
<proteinExistence type="predicted"/>
<keyword evidence="1" id="KW-0472">Membrane</keyword>
<comment type="caution">
    <text evidence="2">The sequence shown here is derived from an EMBL/GenBank/DDBJ whole genome shotgun (WGS) entry which is preliminary data.</text>
</comment>
<reference evidence="2" key="2">
    <citation type="submission" date="2023-02" db="EMBL/GenBank/DDBJ databases">
        <authorList>
            <consortium name="DOE Joint Genome Institute"/>
            <person name="Mondo S.J."/>
            <person name="Chang Y."/>
            <person name="Wang Y."/>
            <person name="Ahrendt S."/>
            <person name="Andreopoulos W."/>
            <person name="Barry K."/>
            <person name="Beard J."/>
            <person name="Benny G.L."/>
            <person name="Blankenship S."/>
            <person name="Bonito G."/>
            <person name="Cuomo C."/>
            <person name="Desiro A."/>
            <person name="Gervers K.A."/>
            <person name="Hundley H."/>
            <person name="Kuo A."/>
            <person name="LaButti K."/>
            <person name="Lang B.F."/>
            <person name="Lipzen A."/>
            <person name="O'Donnell K."/>
            <person name="Pangilinan J."/>
            <person name="Reynolds N."/>
            <person name="Sandor L."/>
            <person name="Smith M.W."/>
            <person name="Tsang A."/>
            <person name="Grigoriev I.V."/>
            <person name="Stajich J.E."/>
            <person name="Spatafora J.W."/>
        </authorList>
    </citation>
    <scope>NUCLEOTIDE SEQUENCE</scope>
    <source>
        <strain evidence="2">RSA 2281</strain>
    </source>
</reference>
<gene>
    <name evidence="2" type="ORF">BDA99DRAFT_540048</name>
</gene>
<evidence type="ECO:0000313" key="3">
    <source>
        <dbReference type="Proteomes" id="UP001209540"/>
    </source>
</evidence>